<evidence type="ECO:0000313" key="7">
    <source>
        <dbReference type="EMBL" id="KIF82117.1"/>
    </source>
</evidence>
<protein>
    <submittedName>
        <fullName evidence="7">Membrane protein</fullName>
    </submittedName>
</protein>
<dbReference type="STRING" id="709839.TSA66_17050"/>
<keyword evidence="8" id="KW-1185">Reference proteome</keyword>
<dbReference type="Proteomes" id="UP000031572">
    <property type="component" value="Unassembled WGS sequence"/>
</dbReference>
<accession>A0A0C1YNF2</accession>
<comment type="similarity">
    <text evidence="2">Belongs to the MipA/OmpV family.</text>
</comment>
<dbReference type="GO" id="GO:0009279">
    <property type="term" value="C:cell outer membrane"/>
    <property type="evidence" value="ECO:0007669"/>
    <property type="project" value="UniProtKB-SubCell"/>
</dbReference>
<dbReference type="EMBL" id="JWJG01000028">
    <property type="protein sequence ID" value="KIF82117.1"/>
    <property type="molecule type" value="Genomic_DNA"/>
</dbReference>
<evidence type="ECO:0000256" key="3">
    <source>
        <dbReference type="ARBA" id="ARBA00022729"/>
    </source>
</evidence>
<keyword evidence="5" id="KW-0998">Cell outer membrane</keyword>
<dbReference type="AlphaFoldDB" id="A0A0C1YNF2"/>
<dbReference type="InterPro" id="IPR010583">
    <property type="entry name" value="MipA"/>
</dbReference>
<dbReference type="OrthoDB" id="5290976at2"/>
<evidence type="ECO:0000256" key="4">
    <source>
        <dbReference type="ARBA" id="ARBA00023136"/>
    </source>
</evidence>
<sequence length="277" mass="29887">MKKMCQAAALLLPGVLAFSCNAAPLPLWEVGAGLGVISVPDYRGSDVRSNYVLPVPYLIYRGKVLKADRNGVRAALFYNDVLEVNLSLNGTLPANSKDNPLRRGMADLKPTVEVGPTLDFNLWHSDDTKKKLDLRLPARAAITLQSSPTIIGWLFSPNLSLNARDPAGMVGWKGGLSGGPIFATRRYNGYFYSVAQDEAITGRPAYAAPGGYAGTQVTISLSKRFSRYWVGTFLRYDNLSGAVFSDSPLLQRHSTLSAGIAVSWVFGASSTLVEAPE</sequence>
<organism evidence="7 8">
    <name type="scientific">Noviherbaspirillum autotrophicum</name>
    <dbReference type="NCBI Taxonomy" id="709839"/>
    <lineage>
        <taxon>Bacteria</taxon>
        <taxon>Pseudomonadati</taxon>
        <taxon>Pseudomonadota</taxon>
        <taxon>Betaproteobacteria</taxon>
        <taxon>Burkholderiales</taxon>
        <taxon>Oxalobacteraceae</taxon>
        <taxon>Noviherbaspirillum</taxon>
    </lineage>
</organism>
<evidence type="ECO:0000256" key="6">
    <source>
        <dbReference type="SAM" id="SignalP"/>
    </source>
</evidence>
<reference evidence="7 8" key="1">
    <citation type="submission" date="2014-12" db="EMBL/GenBank/DDBJ databases">
        <title>Denitrispirillum autotrophicum gen. nov., sp. nov., Denitrifying, Facultatively Autotrophic Bacteria Isolated from Rice Paddy Soil.</title>
        <authorList>
            <person name="Ishii S."/>
            <person name="Ashida N."/>
            <person name="Ohno H."/>
            <person name="Otsuka S."/>
            <person name="Yokota A."/>
            <person name="Senoo K."/>
        </authorList>
    </citation>
    <scope>NUCLEOTIDE SEQUENCE [LARGE SCALE GENOMIC DNA]</scope>
    <source>
        <strain evidence="7 8">TSA66</strain>
    </source>
</reference>
<dbReference type="RefSeq" id="WP_040040794.1">
    <property type="nucleotide sequence ID" value="NZ_JWJG01000028.1"/>
</dbReference>
<gene>
    <name evidence="7" type="ORF">TSA66_17050</name>
</gene>
<dbReference type="PROSITE" id="PS51257">
    <property type="entry name" value="PROKAR_LIPOPROTEIN"/>
    <property type="match status" value="1"/>
</dbReference>
<dbReference type="PANTHER" id="PTHR38776:SF1">
    <property type="entry name" value="MLTA-INTERACTING PROTEIN-RELATED"/>
    <property type="match status" value="1"/>
</dbReference>
<proteinExistence type="inferred from homology"/>
<keyword evidence="3 6" id="KW-0732">Signal</keyword>
<comment type="caution">
    <text evidence="7">The sequence shown here is derived from an EMBL/GenBank/DDBJ whole genome shotgun (WGS) entry which is preliminary data.</text>
</comment>
<evidence type="ECO:0000256" key="1">
    <source>
        <dbReference type="ARBA" id="ARBA00004442"/>
    </source>
</evidence>
<feature type="chain" id="PRO_5002156487" evidence="6">
    <location>
        <begin position="23"/>
        <end position="277"/>
    </location>
</feature>
<feature type="signal peptide" evidence="6">
    <location>
        <begin position="1"/>
        <end position="22"/>
    </location>
</feature>
<evidence type="ECO:0000256" key="5">
    <source>
        <dbReference type="ARBA" id="ARBA00023237"/>
    </source>
</evidence>
<comment type="subcellular location">
    <subcellularLocation>
        <location evidence="1">Cell outer membrane</location>
    </subcellularLocation>
</comment>
<name>A0A0C1YNF2_9BURK</name>
<evidence type="ECO:0000313" key="8">
    <source>
        <dbReference type="Proteomes" id="UP000031572"/>
    </source>
</evidence>
<dbReference type="Pfam" id="PF06629">
    <property type="entry name" value="MipA"/>
    <property type="match status" value="1"/>
</dbReference>
<evidence type="ECO:0000256" key="2">
    <source>
        <dbReference type="ARBA" id="ARBA00005722"/>
    </source>
</evidence>
<dbReference type="PANTHER" id="PTHR38776">
    <property type="entry name" value="MLTA-INTERACTING PROTEIN-RELATED"/>
    <property type="match status" value="1"/>
</dbReference>
<keyword evidence="4" id="KW-0472">Membrane</keyword>